<sequence length="183" mass="20298">MALPTEPVGQAPQISIDDFSFRRGRKFGTIIVDLQTHKMLDVLPDRTKDSAAAWMAAHPEIELVSRDRGGDYASAATTGAPQAVQCADRFHMLKNLGEAVEGCITRHLAAKRKAHSPDLPEDHQPIEQAPRPARRSPKVERLQQAYREERLARYEQVIALRMIGMSHPAIAERVGISDSTVSQ</sequence>
<dbReference type="Pfam" id="PF01610">
    <property type="entry name" value="DDE_Tnp_ISL3"/>
    <property type="match status" value="1"/>
</dbReference>
<feature type="region of interest" description="Disordered" evidence="1">
    <location>
        <begin position="111"/>
        <end position="140"/>
    </location>
</feature>
<evidence type="ECO:0000256" key="1">
    <source>
        <dbReference type="SAM" id="MobiDB-lite"/>
    </source>
</evidence>
<evidence type="ECO:0000313" key="3">
    <source>
        <dbReference type="EMBL" id="GHO47436.1"/>
    </source>
</evidence>
<organism evidence="3 4">
    <name type="scientific">Ktedonospora formicarum</name>
    <dbReference type="NCBI Taxonomy" id="2778364"/>
    <lineage>
        <taxon>Bacteria</taxon>
        <taxon>Bacillati</taxon>
        <taxon>Chloroflexota</taxon>
        <taxon>Ktedonobacteria</taxon>
        <taxon>Ktedonobacterales</taxon>
        <taxon>Ktedonobacteraceae</taxon>
        <taxon>Ktedonospora</taxon>
    </lineage>
</organism>
<dbReference type="EMBL" id="BNJF01000003">
    <property type="protein sequence ID" value="GHO47436.1"/>
    <property type="molecule type" value="Genomic_DNA"/>
</dbReference>
<feature type="domain" description="Transposase IS204/IS1001/IS1096/IS1165 DDE" evidence="2">
    <location>
        <begin position="14"/>
        <end position="132"/>
    </location>
</feature>
<gene>
    <name evidence="3" type="ORF">KSX_55990</name>
</gene>
<proteinExistence type="predicted"/>
<dbReference type="AlphaFoldDB" id="A0A8J3I290"/>
<dbReference type="RefSeq" id="WP_236031596.1">
    <property type="nucleotide sequence ID" value="NZ_BNJF01000003.1"/>
</dbReference>
<evidence type="ECO:0000259" key="2">
    <source>
        <dbReference type="Pfam" id="PF01610"/>
    </source>
</evidence>
<dbReference type="InterPro" id="IPR002560">
    <property type="entry name" value="Transposase_DDE"/>
</dbReference>
<protein>
    <recommendedName>
        <fullName evidence="2">Transposase IS204/IS1001/IS1096/IS1165 DDE domain-containing protein</fullName>
    </recommendedName>
</protein>
<dbReference type="Proteomes" id="UP000612362">
    <property type="component" value="Unassembled WGS sequence"/>
</dbReference>
<dbReference type="InterPro" id="IPR047951">
    <property type="entry name" value="Transpos_ISL3"/>
</dbReference>
<comment type="caution">
    <text evidence="3">The sequence shown here is derived from an EMBL/GenBank/DDBJ whole genome shotgun (WGS) entry which is preliminary data.</text>
</comment>
<accession>A0A8J3I290</accession>
<name>A0A8J3I290_9CHLR</name>
<reference evidence="3" key="1">
    <citation type="submission" date="2020-10" db="EMBL/GenBank/DDBJ databases">
        <title>Taxonomic study of unclassified bacteria belonging to the class Ktedonobacteria.</title>
        <authorList>
            <person name="Yabe S."/>
            <person name="Wang C.M."/>
            <person name="Zheng Y."/>
            <person name="Sakai Y."/>
            <person name="Cavaletti L."/>
            <person name="Monciardini P."/>
            <person name="Donadio S."/>
        </authorList>
    </citation>
    <scope>NUCLEOTIDE SEQUENCE</scope>
    <source>
        <strain evidence="3">SOSP1-1</strain>
    </source>
</reference>
<dbReference type="PANTHER" id="PTHR33498">
    <property type="entry name" value="TRANSPOSASE FOR INSERTION SEQUENCE ELEMENT IS1557"/>
    <property type="match status" value="1"/>
</dbReference>
<dbReference type="PANTHER" id="PTHR33498:SF1">
    <property type="entry name" value="TRANSPOSASE FOR INSERTION SEQUENCE ELEMENT IS1557"/>
    <property type="match status" value="1"/>
</dbReference>
<keyword evidence="4" id="KW-1185">Reference proteome</keyword>
<feature type="compositionally biased region" description="Basic and acidic residues" evidence="1">
    <location>
        <begin position="115"/>
        <end position="125"/>
    </location>
</feature>
<evidence type="ECO:0000313" key="4">
    <source>
        <dbReference type="Proteomes" id="UP000612362"/>
    </source>
</evidence>